<dbReference type="Proteomes" id="UP000241890">
    <property type="component" value="Unassembled WGS sequence"/>
</dbReference>
<protein>
    <submittedName>
        <fullName evidence="1">Uncharacterized protein</fullName>
    </submittedName>
</protein>
<organism evidence="1 2">
    <name type="scientific">Hondaea fermentalgiana</name>
    <dbReference type="NCBI Taxonomy" id="2315210"/>
    <lineage>
        <taxon>Eukaryota</taxon>
        <taxon>Sar</taxon>
        <taxon>Stramenopiles</taxon>
        <taxon>Bigyra</taxon>
        <taxon>Labyrinthulomycetes</taxon>
        <taxon>Thraustochytrida</taxon>
        <taxon>Thraustochytriidae</taxon>
        <taxon>Hondaea</taxon>
    </lineage>
</organism>
<gene>
    <name evidence="1" type="ORF">FCC1311_018942</name>
</gene>
<evidence type="ECO:0000313" key="2">
    <source>
        <dbReference type="Proteomes" id="UP000241890"/>
    </source>
</evidence>
<dbReference type="InParanoid" id="A0A2R5G550"/>
<proteinExistence type="predicted"/>
<evidence type="ECO:0000313" key="1">
    <source>
        <dbReference type="EMBL" id="GBG25675.1"/>
    </source>
</evidence>
<accession>A0A2R5G550</accession>
<name>A0A2R5G550_9STRA</name>
<dbReference type="EMBL" id="BEYU01000014">
    <property type="protein sequence ID" value="GBG25675.1"/>
    <property type="molecule type" value="Genomic_DNA"/>
</dbReference>
<reference evidence="1 2" key="1">
    <citation type="submission" date="2017-12" db="EMBL/GenBank/DDBJ databases">
        <title>Sequencing, de novo assembly and annotation of complete genome of a new Thraustochytrid species, strain FCC1311.</title>
        <authorList>
            <person name="Sedici K."/>
            <person name="Godart F."/>
            <person name="Aiese Cigliano R."/>
            <person name="Sanseverino W."/>
            <person name="Barakat M."/>
            <person name="Ortet P."/>
            <person name="Marechal E."/>
            <person name="Cagnac O."/>
            <person name="Amato A."/>
        </authorList>
    </citation>
    <scope>NUCLEOTIDE SEQUENCE [LARGE SCALE GENOMIC DNA]</scope>
</reference>
<dbReference type="AlphaFoldDB" id="A0A2R5G550"/>
<keyword evidence="2" id="KW-1185">Reference proteome</keyword>
<sequence>MSKLRALQADIVVRDGLESATAWSPGHGDRLLMFANILQREIEQRYGTRWAVEERVATARSHVELRIDREGKYGHDGFVLQVKNQPCPFDPEDESAGTVSIVLSAGSETAMLTAIYRFIRDLRFIQGQVCFPSESRSITVSSVNTARRWSRDRHRAWPLPPPLEL</sequence>
<comment type="caution">
    <text evidence="1">The sequence shown here is derived from an EMBL/GenBank/DDBJ whole genome shotgun (WGS) entry which is preliminary data.</text>
</comment>